<dbReference type="EMBL" id="JAGPNK010000003">
    <property type="protein sequence ID" value="KAH7324149.1"/>
    <property type="molecule type" value="Genomic_DNA"/>
</dbReference>
<evidence type="ECO:0000256" key="7">
    <source>
        <dbReference type="ARBA" id="ARBA00022825"/>
    </source>
</evidence>
<keyword evidence="4 9" id="KW-0645">Protease</keyword>
<evidence type="ECO:0000259" key="13">
    <source>
        <dbReference type="Pfam" id="PF02225"/>
    </source>
</evidence>
<gene>
    <name evidence="15" type="ORF">B0I35DRAFT_467115</name>
</gene>
<evidence type="ECO:0000256" key="4">
    <source>
        <dbReference type="ARBA" id="ARBA00022670"/>
    </source>
</evidence>
<evidence type="ECO:0000313" key="16">
    <source>
        <dbReference type="Proteomes" id="UP000813444"/>
    </source>
</evidence>
<dbReference type="InterPro" id="IPR010435">
    <property type="entry name" value="C5a/SBT2-like_Fn3"/>
</dbReference>
<dbReference type="Pfam" id="PF02225">
    <property type="entry name" value="PA"/>
    <property type="match status" value="1"/>
</dbReference>
<reference evidence="15" key="1">
    <citation type="journal article" date="2021" name="Nat. Commun.">
        <title>Genetic determinants of endophytism in the Arabidopsis root mycobiome.</title>
        <authorList>
            <person name="Mesny F."/>
            <person name="Miyauchi S."/>
            <person name="Thiergart T."/>
            <person name="Pickel B."/>
            <person name="Atanasova L."/>
            <person name="Karlsson M."/>
            <person name="Huettel B."/>
            <person name="Barry K.W."/>
            <person name="Haridas S."/>
            <person name="Chen C."/>
            <person name="Bauer D."/>
            <person name="Andreopoulos W."/>
            <person name="Pangilinan J."/>
            <person name="LaButti K."/>
            <person name="Riley R."/>
            <person name="Lipzen A."/>
            <person name="Clum A."/>
            <person name="Drula E."/>
            <person name="Henrissat B."/>
            <person name="Kohler A."/>
            <person name="Grigoriev I.V."/>
            <person name="Martin F.M."/>
            <person name="Hacquard S."/>
        </authorList>
    </citation>
    <scope>NUCLEOTIDE SEQUENCE</scope>
    <source>
        <strain evidence="15">MPI-CAGE-CH-0235</strain>
    </source>
</reference>
<evidence type="ECO:0000259" key="14">
    <source>
        <dbReference type="Pfam" id="PF06280"/>
    </source>
</evidence>
<dbReference type="PANTHER" id="PTHR43806">
    <property type="entry name" value="PEPTIDASE S8"/>
    <property type="match status" value="1"/>
</dbReference>
<dbReference type="CDD" id="cd02124">
    <property type="entry name" value="PA_PoS1_like"/>
    <property type="match status" value="1"/>
</dbReference>
<dbReference type="PROSITE" id="PS00138">
    <property type="entry name" value="SUBTILASE_SER"/>
    <property type="match status" value="1"/>
</dbReference>
<dbReference type="PROSITE" id="PS00137">
    <property type="entry name" value="SUBTILASE_HIS"/>
    <property type="match status" value="1"/>
</dbReference>
<keyword evidence="6 9" id="KW-0378">Hydrolase</keyword>
<dbReference type="Gene3D" id="2.60.40.10">
    <property type="entry name" value="Immunoglobulins"/>
    <property type="match status" value="1"/>
</dbReference>
<proteinExistence type="inferred from homology"/>
<evidence type="ECO:0000313" key="15">
    <source>
        <dbReference type="EMBL" id="KAH7324149.1"/>
    </source>
</evidence>
<dbReference type="OrthoDB" id="10256524at2759"/>
<comment type="similarity">
    <text evidence="1 9 10">Belongs to the peptidase S8 family.</text>
</comment>
<feature type="chain" id="PRO_5035424130" evidence="11">
    <location>
        <begin position="21"/>
        <end position="894"/>
    </location>
</feature>
<dbReference type="AlphaFoldDB" id="A0A8K0SYA6"/>
<organism evidence="15 16">
    <name type="scientific">Stachybotrys elegans</name>
    <dbReference type="NCBI Taxonomy" id="80388"/>
    <lineage>
        <taxon>Eukaryota</taxon>
        <taxon>Fungi</taxon>
        <taxon>Dikarya</taxon>
        <taxon>Ascomycota</taxon>
        <taxon>Pezizomycotina</taxon>
        <taxon>Sordariomycetes</taxon>
        <taxon>Hypocreomycetidae</taxon>
        <taxon>Hypocreales</taxon>
        <taxon>Stachybotryaceae</taxon>
        <taxon>Stachybotrys</taxon>
    </lineage>
</organism>
<keyword evidence="3" id="KW-0964">Secreted</keyword>
<dbReference type="InterPro" id="IPR036852">
    <property type="entry name" value="Peptidase_S8/S53_dom_sf"/>
</dbReference>
<evidence type="ECO:0000259" key="12">
    <source>
        <dbReference type="Pfam" id="PF00082"/>
    </source>
</evidence>
<evidence type="ECO:0000256" key="6">
    <source>
        <dbReference type="ARBA" id="ARBA00022801"/>
    </source>
</evidence>
<evidence type="ECO:0000256" key="5">
    <source>
        <dbReference type="ARBA" id="ARBA00022729"/>
    </source>
</evidence>
<evidence type="ECO:0000256" key="1">
    <source>
        <dbReference type="ARBA" id="ARBA00011073"/>
    </source>
</evidence>
<dbReference type="InterPro" id="IPR000209">
    <property type="entry name" value="Peptidase_S8/S53_dom"/>
</dbReference>
<feature type="domain" description="PA" evidence="13">
    <location>
        <begin position="355"/>
        <end position="424"/>
    </location>
</feature>
<dbReference type="Gene3D" id="3.40.50.200">
    <property type="entry name" value="Peptidase S8/S53 domain"/>
    <property type="match status" value="1"/>
</dbReference>
<evidence type="ECO:0000256" key="11">
    <source>
        <dbReference type="SAM" id="SignalP"/>
    </source>
</evidence>
<dbReference type="GO" id="GO:0004252">
    <property type="term" value="F:serine-type endopeptidase activity"/>
    <property type="evidence" value="ECO:0007669"/>
    <property type="project" value="UniProtKB-UniRule"/>
</dbReference>
<name>A0A8K0SYA6_9HYPO</name>
<feature type="active site" description="Charge relay system" evidence="8 9">
    <location>
        <position position="151"/>
    </location>
</feature>
<feature type="active site" description="Charge relay system" evidence="8 9">
    <location>
        <position position="505"/>
    </location>
</feature>
<protein>
    <submittedName>
        <fullName evidence="15">Minor extracellular protease vpr</fullName>
    </submittedName>
</protein>
<dbReference type="InterPro" id="IPR050131">
    <property type="entry name" value="Peptidase_S8_subtilisin-like"/>
</dbReference>
<dbReference type="Gene3D" id="3.50.30.30">
    <property type="match status" value="1"/>
</dbReference>
<keyword evidence="5 11" id="KW-0732">Signal</keyword>
<dbReference type="CDD" id="cd07489">
    <property type="entry name" value="Peptidases_S8_5"/>
    <property type="match status" value="1"/>
</dbReference>
<keyword evidence="2" id="KW-0134">Cell wall</keyword>
<dbReference type="PROSITE" id="PS51892">
    <property type="entry name" value="SUBTILASE"/>
    <property type="match status" value="1"/>
</dbReference>
<dbReference type="GO" id="GO:0016020">
    <property type="term" value="C:membrane"/>
    <property type="evidence" value="ECO:0007669"/>
    <property type="project" value="InterPro"/>
</dbReference>
<feature type="signal peptide" evidence="11">
    <location>
        <begin position="1"/>
        <end position="20"/>
    </location>
</feature>
<evidence type="ECO:0000256" key="8">
    <source>
        <dbReference type="PIRSR" id="PIRSR615500-1"/>
    </source>
</evidence>
<dbReference type="InterPro" id="IPR046450">
    <property type="entry name" value="PA_dom_sf"/>
</dbReference>
<dbReference type="PANTHER" id="PTHR43806:SF66">
    <property type="entry name" value="SERIN ENDOPEPTIDASE"/>
    <property type="match status" value="1"/>
</dbReference>
<evidence type="ECO:0000256" key="3">
    <source>
        <dbReference type="ARBA" id="ARBA00022525"/>
    </source>
</evidence>
<accession>A0A8K0SYA6</accession>
<dbReference type="InterPro" id="IPR023827">
    <property type="entry name" value="Peptidase_S8_Asp-AS"/>
</dbReference>
<dbReference type="SUPFAM" id="SSF52025">
    <property type="entry name" value="PA domain"/>
    <property type="match status" value="1"/>
</dbReference>
<dbReference type="GO" id="GO:0006508">
    <property type="term" value="P:proteolysis"/>
    <property type="evidence" value="ECO:0007669"/>
    <property type="project" value="UniProtKB-KW"/>
</dbReference>
<dbReference type="Pfam" id="PF00082">
    <property type="entry name" value="Peptidase_S8"/>
    <property type="match status" value="1"/>
</dbReference>
<keyword evidence="7 9" id="KW-0720">Serine protease</keyword>
<evidence type="ECO:0000256" key="10">
    <source>
        <dbReference type="RuleBase" id="RU003355"/>
    </source>
</evidence>
<keyword evidence="16" id="KW-1185">Reference proteome</keyword>
<sequence length="894" mass="95974">MHPLRSLFLLSLGLFHGVSAFGRRQDGSTTETTDAGSNTFILELPKGSDMEAAKRRLNDQPGTVVLKTFESDIFTGLSVESKDSNLEMLQELAEAVKSWSTKMVPSPAPRRGRTFINEAAASNYSVHQYTGVEKVHESGLSGKGVVIAVVDTGIDYTHPALGAGFGPDYKIAGGYDLVGDGEFPLTPRDPDEDPMDQNGHGTHVAGIIAGKTEAFTGVAPEATLRAYKVFGRGDQGTTEDVLIEAFIMAYNDGADIITASIGGPDGWADGAWATVASRMVDIGVVVTIAASNIGIAGPFFGSSGSSGKNVLAVASTDASEFAADPFIANFTLDGITNLTTLAYAPNNPWTIKDYPIVPTSLNASITDDACRPLPSSFPPLNGTVALVRRGGCDFSVKQANVRAAGGEYVLFYNTENGYWIPPYSPQPTPEVAMAEADAGEAIVNFIAAGGTVTVDFSQNLSYKVGAYTSWGPLFDLQIKPDIAAPGADIYSTYLDGSWMVLSGTSMATPYIAGIAALYIERHGGRNVHGTDFAKGFFDRVVSSGAAVPWSTTSPASTGQPNQDYGYYAPVAQVGTGLVDASKIVAYTTSLDFEPFALNDTANFAPNHELSITNNGEQTVEYTFTLQPAGGFETFQPRNQFGARNAMLRSLSDLGTPINLVPIIDLPAPVIVQPGETKLISFTFAPPSPSSYNVTQMPVYSGKILVTGDNGEALSVPYLGVAFSLGEAFNPVFRRNSPEFSLRNPTNNFTFDLSMENRGYPVIYVSLEYGVAELRWDIFEANWTESQWTYPPVIGENGYIGSATSYAAPRSGTFFDPNTMDENDTFPFPVTSLTRSYPFVTNYYEFWWLGGLANGTKLPSGRYSMRVAALRPFTDPNNSTSWNVWQLPETLVTRT</sequence>
<dbReference type="SUPFAM" id="SSF52743">
    <property type="entry name" value="Subtilisin-like"/>
    <property type="match status" value="1"/>
</dbReference>
<feature type="active site" description="Charge relay system" evidence="8 9">
    <location>
        <position position="200"/>
    </location>
</feature>
<dbReference type="InterPro" id="IPR034187">
    <property type="entry name" value="Peptidases_S8_5"/>
</dbReference>
<dbReference type="InterPro" id="IPR015500">
    <property type="entry name" value="Peptidase_S8_subtilisin-rel"/>
</dbReference>
<dbReference type="Proteomes" id="UP000813444">
    <property type="component" value="Unassembled WGS sequence"/>
</dbReference>
<dbReference type="Pfam" id="PF06280">
    <property type="entry name" value="fn3_5"/>
    <property type="match status" value="1"/>
</dbReference>
<evidence type="ECO:0000256" key="9">
    <source>
        <dbReference type="PROSITE-ProRule" id="PRU01240"/>
    </source>
</evidence>
<dbReference type="InterPro" id="IPR023828">
    <property type="entry name" value="Peptidase_S8_Ser-AS"/>
</dbReference>
<dbReference type="InterPro" id="IPR022398">
    <property type="entry name" value="Peptidase_S8_His-AS"/>
</dbReference>
<dbReference type="PROSITE" id="PS00136">
    <property type="entry name" value="SUBTILASE_ASP"/>
    <property type="match status" value="1"/>
</dbReference>
<comment type="caution">
    <text evidence="15">The sequence shown here is derived from an EMBL/GenBank/DDBJ whole genome shotgun (WGS) entry which is preliminary data.</text>
</comment>
<dbReference type="InterPro" id="IPR003137">
    <property type="entry name" value="PA_domain"/>
</dbReference>
<evidence type="ECO:0000256" key="2">
    <source>
        <dbReference type="ARBA" id="ARBA00022512"/>
    </source>
</evidence>
<dbReference type="PRINTS" id="PR00723">
    <property type="entry name" value="SUBTILISIN"/>
</dbReference>
<dbReference type="InterPro" id="IPR013783">
    <property type="entry name" value="Ig-like_fold"/>
</dbReference>
<feature type="domain" description="C5a peptidase/Subtilisin-like protease SBT2-like Fn3-like" evidence="14">
    <location>
        <begin position="596"/>
        <end position="718"/>
    </location>
</feature>
<feature type="domain" description="Peptidase S8/S53" evidence="12">
    <location>
        <begin position="142"/>
        <end position="522"/>
    </location>
</feature>